<dbReference type="InterPro" id="IPR006140">
    <property type="entry name" value="D-isomer_DH_NAD-bd"/>
</dbReference>
<comment type="caution">
    <text evidence="4">The sequence shown here is derived from an EMBL/GenBank/DDBJ whole genome shotgun (WGS) entry which is preliminary data.</text>
</comment>
<dbReference type="Proteomes" id="UP001494902">
    <property type="component" value="Unassembled WGS sequence"/>
</dbReference>
<evidence type="ECO:0000259" key="3">
    <source>
        <dbReference type="Pfam" id="PF02826"/>
    </source>
</evidence>
<protein>
    <submittedName>
        <fullName evidence="4">D-2-hydroxyacid dehydrogenase</fullName>
    </submittedName>
</protein>
<dbReference type="Pfam" id="PF02826">
    <property type="entry name" value="2-Hacid_dh_C"/>
    <property type="match status" value="1"/>
</dbReference>
<dbReference type="InterPro" id="IPR036291">
    <property type="entry name" value="NAD(P)-bd_dom_sf"/>
</dbReference>
<dbReference type="EMBL" id="JBEDNQ010000010">
    <property type="protein sequence ID" value="MEQ3553225.1"/>
    <property type="molecule type" value="Genomic_DNA"/>
</dbReference>
<dbReference type="PANTHER" id="PTHR43333:SF1">
    <property type="entry name" value="D-ISOMER SPECIFIC 2-HYDROXYACID DEHYDROGENASE NAD-BINDING DOMAIN-CONTAINING PROTEIN"/>
    <property type="match status" value="1"/>
</dbReference>
<evidence type="ECO:0000256" key="2">
    <source>
        <dbReference type="ARBA" id="ARBA00023027"/>
    </source>
</evidence>
<organism evidence="4 5">
    <name type="scientific">Pseudonocardia nematodicida</name>
    <dbReference type="NCBI Taxonomy" id="1206997"/>
    <lineage>
        <taxon>Bacteria</taxon>
        <taxon>Bacillati</taxon>
        <taxon>Actinomycetota</taxon>
        <taxon>Actinomycetes</taxon>
        <taxon>Pseudonocardiales</taxon>
        <taxon>Pseudonocardiaceae</taxon>
        <taxon>Pseudonocardia</taxon>
    </lineage>
</organism>
<keyword evidence="5" id="KW-1185">Reference proteome</keyword>
<dbReference type="PANTHER" id="PTHR43333">
    <property type="entry name" value="2-HACID_DH_C DOMAIN-CONTAINING PROTEIN"/>
    <property type="match status" value="1"/>
</dbReference>
<dbReference type="RefSeq" id="WP_349300297.1">
    <property type="nucleotide sequence ID" value="NZ_JBEDNQ010000010.1"/>
</dbReference>
<dbReference type="SUPFAM" id="SSF51735">
    <property type="entry name" value="NAD(P)-binding Rossmann-fold domains"/>
    <property type="match status" value="1"/>
</dbReference>
<dbReference type="Gene3D" id="3.40.50.720">
    <property type="entry name" value="NAD(P)-binding Rossmann-like Domain"/>
    <property type="match status" value="2"/>
</dbReference>
<evidence type="ECO:0000313" key="5">
    <source>
        <dbReference type="Proteomes" id="UP001494902"/>
    </source>
</evidence>
<name>A0ABV1KFI7_9PSEU</name>
<gene>
    <name evidence="4" type="ORF">WIS52_22375</name>
</gene>
<reference evidence="4 5" key="1">
    <citation type="submission" date="2024-03" db="EMBL/GenBank/DDBJ databases">
        <title>Draft genome sequence of Pseudonocardia nematodicida JCM 31783.</title>
        <authorList>
            <person name="Butdee W."/>
            <person name="Duangmal K."/>
        </authorList>
    </citation>
    <scope>NUCLEOTIDE SEQUENCE [LARGE SCALE GENOMIC DNA]</scope>
    <source>
        <strain evidence="4 5">JCM 31783</strain>
    </source>
</reference>
<accession>A0ABV1KFI7</accession>
<sequence length="316" mass="33630">MTTDTVVVLGPRSDEQRARIESAAGRYPVRFATSLEPADPGLADVVAVGGSVRGDVLAAAPRLRWVHSWAAGPDADLSPEMRAAGHVVLTSSAGNGAIPLAEQAMLLMMMLDRDVPRWMRAQADHRWDRFTHGELAGATLGIVGVGNAGTDLARKARAFHMRVLGCRRNPGRPVDGVERMYGLAQLHEFLGECDVVVVTAPATPETRGVFDEEAFRAMRPTATWICISRGGIADDDALLRALREGWIAGAGIDAHGVEPLPAGSPFWTAPNTVVTPHNGATTAGTARRGLEIFLDNLTRFAAGDELVNVVDKAAGY</sequence>
<keyword evidence="2" id="KW-0520">NAD</keyword>
<dbReference type="SUPFAM" id="SSF52283">
    <property type="entry name" value="Formate/glycerate dehydrogenase catalytic domain-like"/>
    <property type="match status" value="1"/>
</dbReference>
<dbReference type="CDD" id="cd05300">
    <property type="entry name" value="2-Hacid_dh_1"/>
    <property type="match status" value="1"/>
</dbReference>
<proteinExistence type="predicted"/>
<feature type="domain" description="D-isomer specific 2-hydroxyacid dehydrogenase NAD-binding" evidence="3">
    <location>
        <begin position="106"/>
        <end position="279"/>
    </location>
</feature>
<evidence type="ECO:0000256" key="1">
    <source>
        <dbReference type="ARBA" id="ARBA00023002"/>
    </source>
</evidence>
<keyword evidence="1" id="KW-0560">Oxidoreductase</keyword>
<evidence type="ECO:0000313" key="4">
    <source>
        <dbReference type="EMBL" id="MEQ3553225.1"/>
    </source>
</evidence>